<dbReference type="Gene3D" id="3.40.190.290">
    <property type="match status" value="1"/>
</dbReference>
<name>A0ABS8XP71_9BURK</name>
<dbReference type="SUPFAM" id="SSF53850">
    <property type="entry name" value="Periplasmic binding protein-like II"/>
    <property type="match status" value="1"/>
</dbReference>
<dbReference type="InterPro" id="IPR050950">
    <property type="entry name" value="HTH-type_LysR_regulators"/>
</dbReference>
<dbReference type="PANTHER" id="PTHR30419:SF2">
    <property type="entry name" value="LYSR FAMILY TRANSCRIPTIONAL REGULATOR"/>
    <property type="match status" value="1"/>
</dbReference>
<proteinExistence type="inferred from homology"/>
<dbReference type="Pfam" id="PF03466">
    <property type="entry name" value="LysR_substrate"/>
    <property type="match status" value="1"/>
</dbReference>
<dbReference type="Proteomes" id="UP001201463">
    <property type="component" value="Unassembled WGS sequence"/>
</dbReference>
<dbReference type="PANTHER" id="PTHR30419">
    <property type="entry name" value="HTH-TYPE TRANSCRIPTIONAL REGULATOR YBHD"/>
    <property type="match status" value="1"/>
</dbReference>
<dbReference type="InterPro" id="IPR000847">
    <property type="entry name" value="LysR_HTH_N"/>
</dbReference>
<keyword evidence="7" id="KW-1185">Reference proteome</keyword>
<dbReference type="InterPro" id="IPR036390">
    <property type="entry name" value="WH_DNA-bd_sf"/>
</dbReference>
<gene>
    <name evidence="6" type="ORF">LXT12_25580</name>
</gene>
<dbReference type="Gene3D" id="1.10.10.10">
    <property type="entry name" value="Winged helix-like DNA-binding domain superfamily/Winged helix DNA-binding domain"/>
    <property type="match status" value="1"/>
</dbReference>
<evidence type="ECO:0000256" key="3">
    <source>
        <dbReference type="ARBA" id="ARBA00023125"/>
    </source>
</evidence>
<dbReference type="EMBL" id="JAJTWT010000019">
    <property type="protein sequence ID" value="MCE4540616.1"/>
    <property type="molecule type" value="Genomic_DNA"/>
</dbReference>
<dbReference type="Pfam" id="PF00126">
    <property type="entry name" value="HTH_1"/>
    <property type="match status" value="1"/>
</dbReference>
<comment type="caution">
    <text evidence="6">The sequence shown here is derived from an EMBL/GenBank/DDBJ whole genome shotgun (WGS) entry which is preliminary data.</text>
</comment>
<organism evidence="6 7">
    <name type="scientific">Pelomonas caseinilytica</name>
    <dbReference type="NCBI Taxonomy" id="2906763"/>
    <lineage>
        <taxon>Bacteria</taxon>
        <taxon>Pseudomonadati</taxon>
        <taxon>Pseudomonadota</taxon>
        <taxon>Betaproteobacteria</taxon>
        <taxon>Burkholderiales</taxon>
        <taxon>Sphaerotilaceae</taxon>
        <taxon>Roseateles</taxon>
    </lineage>
</organism>
<reference evidence="6 7" key="1">
    <citation type="submission" date="2021-12" db="EMBL/GenBank/DDBJ databases">
        <title>Genome seq of p7.</title>
        <authorList>
            <person name="Seo T."/>
        </authorList>
    </citation>
    <scope>NUCLEOTIDE SEQUENCE [LARGE SCALE GENOMIC DNA]</scope>
    <source>
        <strain evidence="6 7">P7</strain>
    </source>
</reference>
<protein>
    <submittedName>
        <fullName evidence="6">LysR substrate-binding domain-containing protein</fullName>
    </submittedName>
</protein>
<evidence type="ECO:0000313" key="6">
    <source>
        <dbReference type="EMBL" id="MCE4540616.1"/>
    </source>
</evidence>
<dbReference type="PROSITE" id="PS50931">
    <property type="entry name" value="HTH_LYSR"/>
    <property type="match status" value="1"/>
</dbReference>
<dbReference type="SUPFAM" id="SSF46785">
    <property type="entry name" value="Winged helix' DNA-binding domain"/>
    <property type="match status" value="1"/>
</dbReference>
<keyword evidence="2" id="KW-0805">Transcription regulation</keyword>
<feature type="domain" description="HTH lysR-type" evidence="5">
    <location>
        <begin position="1"/>
        <end position="55"/>
    </location>
</feature>
<evidence type="ECO:0000256" key="2">
    <source>
        <dbReference type="ARBA" id="ARBA00023015"/>
    </source>
</evidence>
<evidence type="ECO:0000259" key="5">
    <source>
        <dbReference type="PROSITE" id="PS50931"/>
    </source>
</evidence>
<dbReference type="RefSeq" id="WP_233395152.1">
    <property type="nucleotide sequence ID" value="NZ_JAJTWT010000019.1"/>
</dbReference>
<comment type="similarity">
    <text evidence="1">Belongs to the LysR transcriptional regulatory family.</text>
</comment>
<sequence>MTLELLQAVARTQSIPRGAEQVQLAIAAASKRISELEVRLGLRLFVRRPRGMESTAACRSLLKHVSNIRTALQALDREAFEISQGVAGILRIAVCGETAIEGLPQHLAEFLQKHPRIKIQVARHGSEAVADSLIRGDADLGIFLAPTVDARIQTWPYAQGRWELLFPRSHPLSGNRRITVKELLEFNLVGVRREPLSGHLNGAAASLGLPLHSPLDATSDDAIAALVGANAGVGLVTDAWAARLAIGHGLERAPLDEPWAHYELVLGVARAEPISMAARALLEALRASASSALPRRQSS</sequence>
<keyword evidence="3" id="KW-0238">DNA-binding</keyword>
<evidence type="ECO:0000256" key="4">
    <source>
        <dbReference type="ARBA" id="ARBA00023163"/>
    </source>
</evidence>
<dbReference type="InterPro" id="IPR005119">
    <property type="entry name" value="LysR_subst-bd"/>
</dbReference>
<keyword evidence="4" id="KW-0804">Transcription</keyword>
<evidence type="ECO:0000313" key="7">
    <source>
        <dbReference type="Proteomes" id="UP001201463"/>
    </source>
</evidence>
<dbReference type="InterPro" id="IPR036388">
    <property type="entry name" value="WH-like_DNA-bd_sf"/>
</dbReference>
<evidence type="ECO:0000256" key="1">
    <source>
        <dbReference type="ARBA" id="ARBA00009437"/>
    </source>
</evidence>
<accession>A0ABS8XP71</accession>